<sequence length="190" mass="21593">MDNTIQDPLSDCKNQVSQACLLESDMFCMTRQMQLANGIFFHSIFSRVNKTKRFRSLREDRIKVLINILFSSSLACMSKNLFKRNYPDEELKFGCSAASDRLIAYCTCTEDFCNADSIVVQAKRIGFDDGAISSVLPLPTQENTVIESVATNDNTIEHWNEKVNSIFILSKKYFKLGVIIIYKNIGSEPF</sequence>
<evidence type="ECO:0000313" key="4">
    <source>
        <dbReference type="WBParaSite" id="DME_0000962101-mRNA-1"/>
    </source>
</evidence>
<reference evidence="4" key="1">
    <citation type="submission" date="2017-02" db="UniProtKB">
        <authorList>
            <consortium name="WormBaseParasite"/>
        </authorList>
    </citation>
    <scope>IDENTIFICATION</scope>
</reference>
<dbReference type="WBParaSite" id="DME_0000962101-mRNA-1">
    <property type="protein sequence ID" value="DME_0000962101-mRNA-1"/>
    <property type="gene ID" value="DME_0000962101"/>
</dbReference>
<dbReference type="AlphaFoldDB" id="A0A0N4UNW0"/>
<dbReference type="Proteomes" id="UP000274756">
    <property type="component" value="Unassembled WGS sequence"/>
</dbReference>
<evidence type="ECO:0000313" key="3">
    <source>
        <dbReference type="Proteomes" id="UP000274756"/>
    </source>
</evidence>
<accession>A0A0N4UNW0</accession>
<gene>
    <name evidence="1" type="ORF">DME_LOCUS10706</name>
</gene>
<evidence type="ECO:0000313" key="1">
    <source>
        <dbReference type="EMBL" id="VDN60733.1"/>
    </source>
</evidence>
<dbReference type="Proteomes" id="UP000038040">
    <property type="component" value="Unplaced"/>
</dbReference>
<evidence type="ECO:0000313" key="2">
    <source>
        <dbReference type="Proteomes" id="UP000038040"/>
    </source>
</evidence>
<organism evidence="2 4">
    <name type="scientific">Dracunculus medinensis</name>
    <name type="common">Guinea worm</name>
    <dbReference type="NCBI Taxonomy" id="318479"/>
    <lineage>
        <taxon>Eukaryota</taxon>
        <taxon>Metazoa</taxon>
        <taxon>Ecdysozoa</taxon>
        <taxon>Nematoda</taxon>
        <taxon>Chromadorea</taxon>
        <taxon>Rhabditida</taxon>
        <taxon>Spirurina</taxon>
        <taxon>Dracunculoidea</taxon>
        <taxon>Dracunculidae</taxon>
        <taxon>Dracunculus</taxon>
    </lineage>
</organism>
<proteinExistence type="predicted"/>
<protein>
    <submittedName>
        <fullName evidence="4">Phospholipase A(2)</fullName>
    </submittedName>
</protein>
<reference evidence="1 3" key="2">
    <citation type="submission" date="2018-11" db="EMBL/GenBank/DDBJ databases">
        <authorList>
            <consortium name="Pathogen Informatics"/>
        </authorList>
    </citation>
    <scope>NUCLEOTIDE SEQUENCE [LARGE SCALE GENOMIC DNA]</scope>
</reference>
<name>A0A0N4UNW0_DRAME</name>
<keyword evidence="3" id="KW-1185">Reference proteome</keyword>
<dbReference type="EMBL" id="UYYG01001238">
    <property type="protein sequence ID" value="VDN60733.1"/>
    <property type="molecule type" value="Genomic_DNA"/>
</dbReference>